<gene>
    <name evidence="4" type="ORF">PGLA_19055</name>
</gene>
<dbReference type="PANTHER" id="PTHR30383">
    <property type="entry name" value="THIOESTERASE 1/PROTEASE 1/LYSOPHOSPHOLIPASE L1"/>
    <property type="match status" value="1"/>
</dbReference>
<dbReference type="AlphaFoldDB" id="A0A168INB6"/>
<keyword evidence="5" id="KW-1185">Reference proteome</keyword>
<dbReference type="Pfam" id="PF07833">
    <property type="entry name" value="Cu_amine_oxidN1"/>
    <property type="match status" value="1"/>
</dbReference>
<accession>A0A168INB6</accession>
<dbReference type="GO" id="GO:0004622">
    <property type="term" value="F:phosphatidylcholine lysophospholipase activity"/>
    <property type="evidence" value="ECO:0007669"/>
    <property type="project" value="TreeGrafter"/>
</dbReference>
<dbReference type="Gene3D" id="3.40.50.1110">
    <property type="entry name" value="SGNH hydrolase"/>
    <property type="match status" value="1"/>
</dbReference>
<dbReference type="Gene3D" id="3.30.457.10">
    <property type="entry name" value="Copper amine oxidase-like, N-terminal domain"/>
    <property type="match status" value="1"/>
</dbReference>
<comment type="caution">
    <text evidence="4">The sequence shown here is derived from an EMBL/GenBank/DDBJ whole genome shotgun (WGS) entry which is preliminary data.</text>
</comment>
<protein>
    <submittedName>
        <fullName evidence="4">Copper amine oxidase</fullName>
    </submittedName>
</protein>
<name>A0A168INB6_9BACL</name>
<evidence type="ECO:0000256" key="1">
    <source>
        <dbReference type="SAM" id="SignalP"/>
    </source>
</evidence>
<dbReference type="InterPro" id="IPR051532">
    <property type="entry name" value="Ester_Hydrolysis_Enzymes"/>
</dbReference>
<evidence type="ECO:0000313" key="5">
    <source>
        <dbReference type="Proteomes" id="UP000076967"/>
    </source>
</evidence>
<proteinExistence type="predicted"/>
<dbReference type="SUPFAM" id="SSF52266">
    <property type="entry name" value="SGNH hydrolase"/>
    <property type="match status" value="1"/>
</dbReference>
<organism evidence="4 5">
    <name type="scientific">Paenibacillus glacialis</name>
    <dbReference type="NCBI Taxonomy" id="494026"/>
    <lineage>
        <taxon>Bacteria</taxon>
        <taxon>Bacillati</taxon>
        <taxon>Bacillota</taxon>
        <taxon>Bacilli</taxon>
        <taxon>Bacillales</taxon>
        <taxon>Paenibacillaceae</taxon>
        <taxon>Paenibacillus</taxon>
    </lineage>
</organism>
<dbReference type="RefSeq" id="WP_068535919.1">
    <property type="nucleotide sequence ID" value="NZ_LVJH01000043.1"/>
</dbReference>
<reference evidence="4 5" key="1">
    <citation type="submission" date="2016-03" db="EMBL/GenBank/DDBJ databases">
        <title>Draft genome sequence of Paenibacillus glacialis DSM 22343.</title>
        <authorList>
            <person name="Shin S.-K."/>
            <person name="Yi H."/>
        </authorList>
    </citation>
    <scope>NUCLEOTIDE SEQUENCE [LARGE SCALE GENOMIC DNA]</scope>
    <source>
        <strain evidence="4 5">DSM 22343</strain>
    </source>
</reference>
<dbReference type="Proteomes" id="UP000076967">
    <property type="component" value="Unassembled WGS sequence"/>
</dbReference>
<feature type="domain" description="SGNH hydrolase-type esterase" evidence="3">
    <location>
        <begin position="45"/>
        <end position="277"/>
    </location>
</feature>
<dbReference type="STRING" id="494026.PGLA_19055"/>
<evidence type="ECO:0000259" key="2">
    <source>
        <dbReference type="Pfam" id="PF07833"/>
    </source>
</evidence>
<feature type="chain" id="PRO_5007897888" evidence="1">
    <location>
        <begin position="28"/>
        <end position="419"/>
    </location>
</feature>
<dbReference type="Pfam" id="PF13472">
    <property type="entry name" value="Lipase_GDSL_2"/>
    <property type="match status" value="1"/>
</dbReference>
<dbReference type="PANTHER" id="PTHR30383:SF5">
    <property type="entry name" value="SGNH HYDROLASE-TYPE ESTERASE DOMAIN-CONTAINING PROTEIN"/>
    <property type="match status" value="1"/>
</dbReference>
<keyword evidence="1" id="KW-0732">Signal</keyword>
<dbReference type="InterPro" id="IPR012854">
    <property type="entry name" value="Cu_amine_oxidase-like_N"/>
</dbReference>
<dbReference type="InterPro" id="IPR013830">
    <property type="entry name" value="SGNH_hydro"/>
</dbReference>
<dbReference type="InterPro" id="IPR036582">
    <property type="entry name" value="Mao_N_sf"/>
</dbReference>
<sequence>MSQLKKCISAATGIVLLSALLIGSVSASTVVQGQEAQAKSYRIVALGDSLTVGYEPKMDVNSKPYGFVERLYEQGLFHGRTTISNYGILGLKGAGLEHFVEAAEKGQPISADAIQVGLPDPRAGEIGASAVQLNADIASADLITITIGGNDFRPIIEGALTPGSGDFNSSMENLFTSYITSMTSIIGNLHELNSDALIVVADQYQPIPAIANQATYPKLIAASETFSGVVDKMAAGYQTQGVNVKVAHIAKEFVGGEGTMTHIIADRDIHPNQYGYETIAKVFAGTIWEEYRKPTTVDNTLPMTIVVKGQELKTPYQPVLRNGQNYVAIQDIVNAVGATSKWDSRTSSATISYGTQTVIIKIGSTSVMVNGQSVTVDTPAFLNKVGKEDKTYVPLAVLATGLGLDVEFSPKLRTAFINP</sequence>
<feature type="signal peptide" evidence="1">
    <location>
        <begin position="1"/>
        <end position="27"/>
    </location>
</feature>
<dbReference type="SUPFAM" id="SSF55383">
    <property type="entry name" value="Copper amine oxidase, domain N"/>
    <property type="match status" value="1"/>
</dbReference>
<dbReference type="OrthoDB" id="2987164at2"/>
<dbReference type="InterPro" id="IPR036514">
    <property type="entry name" value="SGNH_hydro_sf"/>
</dbReference>
<dbReference type="EMBL" id="LVJH01000043">
    <property type="protein sequence ID" value="OAB39501.1"/>
    <property type="molecule type" value="Genomic_DNA"/>
</dbReference>
<feature type="domain" description="Copper amine oxidase-like N-terminal" evidence="2">
    <location>
        <begin position="306"/>
        <end position="417"/>
    </location>
</feature>
<evidence type="ECO:0000313" key="4">
    <source>
        <dbReference type="EMBL" id="OAB39501.1"/>
    </source>
</evidence>
<evidence type="ECO:0000259" key="3">
    <source>
        <dbReference type="Pfam" id="PF13472"/>
    </source>
</evidence>